<dbReference type="InterPro" id="IPR001034">
    <property type="entry name" value="DeoR_HTH"/>
</dbReference>
<dbReference type="InterPro" id="IPR036390">
    <property type="entry name" value="WH_DNA-bd_sf"/>
</dbReference>
<accession>A0ABR7WAT1</accession>
<dbReference type="Pfam" id="PF08279">
    <property type="entry name" value="HTH_11"/>
    <property type="match status" value="1"/>
</dbReference>
<evidence type="ECO:0000256" key="2">
    <source>
        <dbReference type="ARBA" id="ARBA00023163"/>
    </source>
</evidence>
<dbReference type="InterPro" id="IPR051534">
    <property type="entry name" value="CBASS_pafABC_assoc_protein"/>
</dbReference>
<dbReference type="PANTHER" id="PTHR34580">
    <property type="match status" value="1"/>
</dbReference>
<keyword evidence="2" id="KW-0804">Transcription</keyword>
<dbReference type="PANTHER" id="PTHR34580:SF1">
    <property type="entry name" value="PROTEIN PAFC"/>
    <property type="match status" value="1"/>
</dbReference>
<dbReference type="Proteomes" id="UP000602395">
    <property type="component" value="Unassembled WGS sequence"/>
</dbReference>
<comment type="caution">
    <text evidence="4">The sequence shown here is derived from an EMBL/GenBank/DDBJ whole genome shotgun (WGS) entry which is preliminary data.</text>
</comment>
<name>A0ABR7WAT1_9ACTN</name>
<evidence type="ECO:0000256" key="1">
    <source>
        <dbReference type="ARBA" id="ARBA00023015"/>
    </source>
</evidence>
<dbReference type="PIRSF" id="PIRSF016838">
    <property type="entry name" value="PafC"/>
    <property type="match status" value="1"/>
</dbReference>
<protein>
    <submittedName>
        <fullName evidence="4">WYL domain-containing protein</fullName>
    </submittedName>
</protein>
<keyword evidence="1" id="KW-0805">Transcription regulation</keyword>
<dbReference type="InterPro" id="IPR036388">
    <property type="entry name" value="WH-like_DNA-bd_sf"/>
</dbReference>
<feature type="domain" description="HTH deoR-type" evidence="3">
    <location>
        <begin position="2"/>
        <end position="61"/>
    </location>
</feature>
<dbReference type="PROSITE" id="PS52050">
    <property type="entry name" value="WYL"/>
    <property type="match status" value="1"/>
</dbReference>
<gene>
    <name evidence="4" type="ORF">IDF66_08695</name>
</gene>
<dbReference type="PROSITE" id="PS51000">
    <property type="entry name" value="HTH_DEOR_2"/>
    <property type="match status" value="1"/>
</dbReference>
<evidence type="ECO:0000259" key="3">
    <source>
        <dbReference type="PROSITE" id="PS51000"/>
    </source>
</evidence>
<dbReference type="InterPro" id="IPR028349">
    <property type="entry name" value="PafC-like"/>
</dbReference>
<dbReference type="InterPro" id="IPR013196">
    <property type="entry name" value="HTH_11"/>
</dbReference>
<proteinExistence type="predicted"/>
<dbReference type="Gene3D" id="1.10.10.10">
    <property type="entry name" value="Winged helix-like DNA-binding domain superfamily/Winged helix DNA-binding domain"/>
    <property type="match status" value="1"/>
</dbReference>
<evidence type="ECO:0000313" key="4">
    <source>
        <dbReference type="EMBL" id="MBD1319666.1"/>
    </source>
</evidence>
<dbReference type="RefSeq" id="WP_190266545.1">
    <property type="nucleotide sequence ID" value="NZ_BAABAD010000005.1"/>
</dbReference>
<dbReference type="Pfam" id="PF13280">
    <property type="entry name" value="WYL"/>
    <property type="match status" value="1"/>
</dbReference>
<organism evidence="4 5">
    <name type="scientific">Gordonia hankookensis</name>
    <dbReference type="NCBI Taxonomy" id="589403"/>
    <lineage>
        <taxon>Bacteria</taxon>
        <taxon>Bacillati</taxon>
        <taxon>Actinomycetota</taxon>
        <taxon>Actinomycetes</taxon>
        <taxon>Mycobacteriales</taxon>
        <taxon>Gordoniaceae</taxon>
        <taxon>Gordonia</taxon>
    </lineage>
</organism>
<dbReference type="InterPro" id="IPR026881">
    <property type="entry name" value="WYL_dom"/>
</dbReference>
<evidence type="ECO:0000313" key="5">
    <source>
        <dbReference type="Proteomes" id="UP000602395"/>
    </source>
</evidence>
<sequence>MRAERLLSVLMLLRSKGHMTAAELALELEVSERTILRDIEALSLSGVPVYAERGRHGGFALVQGYRTDLSGLTLPEAIALLSGGGRIDSAAAASAKRKLAASLPEVHRGGVAEANQRILVRPEGFVRPPQQLEALAPVQQAVFEGLRVRLVYERRGGVSAERVLDPIGLIVAGDTWYLVATSEGVERMYRVSRMSGVVVLDEPAQREPSVDLEEVWERHRAAFRSTFDSVDVVIDCVASDVERISGFAEVVTRADTAGGVRLQLSFADRNHAMRVLWMGYLESTFRIVEPEWIRDGLHDRLRELVGRVVRP</sequence>
<keyword evidence="5" id="KW-1185">Reference proteome</keyword>
<dbReference type="SUPFAM" id="SSF46785">
    <property type="entry name" value="Winged helix' DNA-binding domain"/>
    <property type="match status" value="1"/>
</dbReference>
<reference evidence="4 5" key="1">
    <citation type="submission" date="2020-09" db="EMBL/GenBank/DDBJ databases">
        <title>Novel species in genus Gordonia.</title>
        <authorList>
            <person name="Zhang G."/>
        </authorList>
    </citation>
    <scope>NUCLEOTIDE SEQUENCE [LARGE SCALE GENOMIC DNA]</scope>
    <source>
        <strain evidence="4 5">ON-33</strain>
    </source>
</reference>
<dbReference type="EMBL" id="JACWMS010000002">
    <property type="protein sequence ID" value="MBD1319666.1"/>
    <property type="molecule type" value="Genomic_DNA"/>
</dbReference>